<evidence type="ECO:0000313" key="3">
    <source>
        <dbReference type="Proteomes" id="UP000234681"/>
    </source>
</evidence>
<reference evidence="3" key="1">
    <citation type="submission" date="2005-09" db="EMBL/GenBank/DDBJ databases">
        <authorList>
            <person name="Mural R.J."/>
            <person name="Li P.W."/>
            <person name="Adams M.D."/>
            <person name="Amanatides P.G."/>
            <person name="Baden-Tillson H."/>
            <person name="Barnstead M."/>
            <person name="Chin S.H."/>
            <person name="Dew I."/>
            <person name="Evans C.A."/>
            <person name="Ferriera S."/>
            <person name="Flanigan M."/>
            <person name="Fosler C."/>
            <person name="Glodek A."/>
            <person name="Gu Z."/>
            <person name="Holt R.A."/>
            <person name="Jennings D."/>
            <person name="Kraft C.L."/>
            <person name="Lu F."/>
            <person name="Nguyen T."/>
            <person name="Nusskern D.R."/>
            <person name="Pfannkoch C.M."/>
            <person name="Sitter C."/>
            <person name="Sutton G.G."/>
            <person name="Venter J.C."/>
            <person name="Wang Z."/>
            <person name="Woodage T."/>
            <person name="Zheng X.H."/>
            <person name="Zhong F."/>
        </authorList>
    </citation>
    <scope>NUCLEOTIDE SEQUENCE [LARGE SCALE GENOMIC DNA]</scope>
    <source>
        <strain>BN</strain>
        <strain evidence="3">Sprague-Dawley</strain>
    </source>
</reference>
<gene>
    <name evidence="2" type="ORF">rCG_20793</name>
</gene>
<dbReference type="GO" id="GO:0036128">
    <property type="term" value="C:CatSper complex"/>
    <property type="evidence" value="ECO:0007669"/>
    <property type="project" value="InterPro"/>
</dbReference>
<protein>
    <submittedName>
        <fullName evidence="2">RCG20793</fullName>
    </submittedName>
</protein>
<organism evidence="2 3">
    <name type="scientific">Rattus norvegicus</name>
    <name type="common">Rat</name>
    <dbReference type="NCBI Taxonomy" id="10116"/>
    <lineage>
        <taxon>Eukaryota</taxon>
        <taxon>Metazoa</taxon>
        <taxon>Chordata</taxon>
        <taxon>Craniata</taxon>
        <taxon>Vertebrata</taxon>
        <taxon>Euteleostomi</taxon>
        <taxon>Mammalia</taxon>
        <taxon>Eutheria</taxon>
        <taxon>Euarchontoglires</taxon>
        <taxon>Glires</taxon>
        <taxon>Rodentia</taxon>
        <taxon>Myomorpha</taxon>
        <taxon>Muroidea</taxon>
        <taxon>Muridae</taxon>
        <taxon>Murinae</taxon>
        <taxon>Rattus</taxon>
    </lineage>
</organism>
<dbReference type="Proteomes" id="UP000234681">
    <property type="component" value="Chromosome 6"/>
</dbReference>
<accession>A6JEI8</accession>
<dbReference type="EMBL" id="CH473982">
    <property type="protein sequence ID" value="EDL81732.1"/>
    <property type="molecule type" value="Genomic_DNA"/>
</dbReference>
<dbReference type="AlphaFoldDB" id="A6JEI8"/>
<dbReference type="InterPro" id="IPR048788">
    <property type="entry name" value="CATSPERB_2nd"/>
</dbReference>
<dbReference type="Pfam" id="PF21548">
    <property type="entry name" value="CATSPERB_2nd"/>
    <property type="match status" value="1"/>
</dbReference>
<sequence>MKPLLNGVFIGRTASGFWTYEECKWYDMTKLIYEGLKYEHQILTVIDLVLTNHFLVILTSLGLYVSGDLRYPTTSQIKLSRIEFCGFERISRRAFFLQM</sequence>
<feature type="domain" description="Cation channel sperm-associated auxiliary subunit beta 2nd" evidence="1">
    <location>
        <begin position="1"/>
        <end position="90"/>
    </location>
</feature>
<proteinExistence type="predicted"/>
<evidence type="ECO:0000313" key="2">
    <source>
        <dbReference type="EMBL" id="EDL81732.1"/>
    </source>
</evidence>
<dbReference type="PANTHER" id="PTHR14705:SF0">
    <property type="entry name" value="CATION CHANNEL SPERM-ASSOCIATED AUXILIARY SUBUNIT BETA"/>
    <property type="match status" value="1"/>
</dbReference>
<dbReference type="PANTHER" id="PTHR14705">
    <property type="entry name" value="CATION CHANNEL SPERM-ASSOCIATED PROTEIN SUBUNIT BETA"/>
    <property type="match status" value="1"/>
</dbReference>
<dbReference type="InterPro" id="IPR028748">
    <property type="entry name" value="CATSPERB"/>
</dbReference>
<name>A6JEI8_RAT</name>
<evidence type="ECO:0000259" key="1">
    <source>
        <dbReference type="Pfam" id="PF21548"/>
    </source>
</evidence>